<reference evidence="1 2" key="1">
    <citation type="submission" date="2016-11" db="EMBL/GenBank/DDBJ databases">
        <authorList>
            <person name="Varghese N."/>
            <person name="Submissions S."/>
        </authorList>
    </citation>
    <scope>NUCLEOTIDE SEQUENCE [LARGE SCALE GENOMIC DNA]</scope>
    <source>
        <strain evidence="1 2">DSM 28249</strain>
    </source>
</reference>
<evidence type="ECO:0000313" key="2">
    <source>
        <dbReference type="Proteomes" id="UP000322545"/>
    </source>
</evidence>
<name>A0A1M6ZU99_9RHOB</name>
<protein>
    <submittedName>
        <fullName evidence="1">Uncharacterized protein</fullName>
    </submittedName>
</protein>
<proteinExistence type="predicted"/>
<accession>A0A1M6ZU99</accession>
<evidence type="ECO:0000313" key="1">
    <source>
        <dbReference type="EMBL" id="SHL34068.1"/>
    </source>
</evidence>
<organism evidence="1 2">
    <name type="scientific">Roseovarius litoreus</name>
    <dbReference type="NCBI Taxonomy" id="1155722"/>
    <lineage>
        <taxon>Bacteria</taxon>
        <taxon>Pseudomonadati</taxon>
        <taxon>Pseudomonadota</taxon>
        <taxon>Alphaproteobacteria</taxon>
        <taxon>Rhodobacterales</taxon>
        <taxon>Roseobacteraceae</taxon>
        <taxon>Roseovarius</taxon>
    </lineage>
</organism>
<keyword evidence="2" id="KW-1185">Reference proteome</keyword>
<dbReference type="EMBL" id="FRCB01000001">
    <property type="protein sequence ID" value="SHL34068.1"/>
    <property type="molecule type" value="Genomic_DNA"/>
</dbReference>
<sequence length="51" mass="6141">MLNVFAKSFMTATRNAPNDRWGPPSHWSRSERFDNRRRAEIEAHLEARRRD</sequence>
<dbReference type="AlphaFoldDB" id="A0A1M6ZU99"/>
<dbReference type="Proteomes" id="UP000322545">
    <property type="component" value="Unassembled WGS sequence"/>
</dbReference>
<gene>
    <name evidence="1" type="ORF">SAMN05443432_101190</name>
</gene>